<dbReference type="Proteomes" id="UP000248333">
    <property type="component" value="Unassembled WGS sequence"/>
</dbReference>
<name>A0A318NBT2_9ACTN</name>
<sequence>MGAVGAALAIVLALPTGAAVAAPAPTVGAVDPLRKVDPYVLGAARATSGEVQPGAKDALTITVDTTGLAPGTYVATLLVTNNGAKGASTPITVSVTVTK</sequence>
<feature type="signal peptide" evidence="1">
    <location>
        <begin position="1"/>
        <end position="21"/>
    </location>
</feature>
<evidence type="ECO:0000313" key="2">
    <source>
        <dbReference type="EMBL" id="PYC65492.1"/>
    </source>
</evidence>
<evidence type="ECO:0000313" key="3">
    <source>
        <dbReference type="Proteomes" id="UP000248333"/>
    </source>
</evidence>
<gene>
    <name evidence="2" type="ORF">C7C45_28635</name>
</gene>
<dbReference type="Gene3D" id="2.60.40.10">
    <property type="entry name" value="Immunoglobulins"/>
    <property type="match status" value="1"/>
</dbReference>
<keyword evidence="1" id="KW-0732">Signal</keyword>
<reference evidence="2 3" key="1">
    <citation type="submission" date="2018-03" db="EMBL/GenBank/DDBJ databases">
        <title>Bioinformatic expansion and discovery of thiopeptide antibiotics.</title>
        <authorList>
            <person name="Schwalen C.J."/>
            <person name="Hudson G.A."/>
            <person name="Mitchell D.A."/>
        </authorList>
    </citation>
    <scope>NUCLEOTIDE SEQUENCE [LARGE SCALE GENOMIC DNA]</scope>
    <source>
        <strain evidence="2 3">NRRL 8041</strain>
    </source>
</reference>
<keyword evidence="3" id="KW-1185">Reference proteome</keyword>
<accession>A0A318NBT2</accession>
<comment type="caution">
    <text evidence="2">The sequence shown here is derived from an EMBL/GenBank/DDBJ whole genome shotgun (WGS) entry which is preliminary data.</text>
</comment>
<protein>
    <submittedName>
        <fullName evidence="2">Uncharacterized protein</fullName>
    </submittedName>
</protein>
<feature type="chain" id="PRO_5016390613" evidence="1">
    <location>
        <begin position="22"/>
        <end position="99"/>
    </location>
</feature>
<proteinExistence type="predicted"/>
<evidence type="ECO:0000256" key="1">
    <source>
        <dbReference type="SAM" id="SignalP"/>
    </source>
</evidence>
<dbReference type="AlphaFoldDB" id="A0A318NBT2"/>
<organism evidence="2 3">
    <name type="scientific">Micromonospora arborensis</name>
    <dbReference type="NCBI Taxonomy" id="2116518"/>
    <lineage>
        <taxon>Bacteria</taxon>
        <taxon>Bacillati</taxon>
        <taxon>Actinomycetota</taxon>
        <taxon>Actinomycetes</taxon>
        <taxon>Micromonosporales</taxon>
        <taxon>Micromonosporaceae</taxon>
        <taxon>Micromonospora</taxon>
    </lineage>
</organism>
<dbReference type="EMBL" id="PYBV01000045">
    <property type="protein sequence ID" value="PYC65492.1"/>
    <property type="molecule type" value="Genomic_DNA"/>
</dbReference>
<dbReference type="InterPro" id="IPR013783">
    <property type="entry name" value="Ig-like_fold"/>
</dbReference>
<dbReference type="GO" id="GO:0005975">
    <property type="term" value="P:carbohydrate metabolic process"/>
    <property type="evidence" value="ECO:0007669"/>
    <property type="project" value="UniProtKB-ARBA"/>
</dbReference>